<accession>A0ABU3R4T6</accession>
<name>A0ABU3R4T6_9GAMM</name>
<proteinExistence type="predicted"/>
<evidence type="ECO:0000313" key="1">
    <source>
        <dbReference type="EMBL" id="MDU0114691.1"/>
    </source>
</evidence>
<evidence type="ECO:0000313" key="2">
    <source>
        <dbReference type="Proteomes" id="UP001257914"/>
    </source>
</evidence>
<comment type="caution">
    <text evidence="1">The sequence shown here is derived from an EMBL/GenBank/DDBJ whole genome shotgun (WGS) entry which is preliminary data.</text>
</comment>
<dbReference type="RefSeq" id="WP_315948368.1">
    <property type="nucleotide sequence ID" value="NZ_JAWCUA010000010.1"/>
</dbReference>
<gene>
    <name evidence="1" type="ORF">RT723_17180</name>
</gene>
<sequence>MTEQDLELFSEYFQLEHQIPVNIKDGGDWDSIPTMDQFEAMIPTPYKIASEMKGLEQTMLRPLRQLGDVIEPLAEYLKAQSRKIDLMMSYILQGQDDDDLKFQASSYGGGGFVFQSEQVFTLNNWIQCKLFFNEEAAAVFCLGKIVEIETITPDEDSVSNPPQ</sequence>
<dbReference type="EMBL" id="JAWCUA010000010">
    <property type="protein sequence ID" value="MDU0114691.1"/>
    <property type="molecule type" value="Genomic_DNA"/>
</dbReference>
<dbReference type="Proteomes" id="UP001257914">
    <property type="component" value="Unassembled WGS sequence"/>
</dbReference>
<organism evidence="1 2">
    <name type="scientific">Psychrosphaera aquimarina</name>
    <dbReference type="NCBI Taxonomy" id="2044854"/>
    <lineage>
        <taxon>Bacteria</taxon>
        <taxon>Pseudomonadati</taxon>
        <taxon>Pseudomonadota</taxon>
        <taxon>Gammaproteobacteria</taxon>
        <taxon>Alteromonadales</taxon>
        <taxon>Pseudoalteromonadaceae</taxon>
        <taxon>Psychrosphaera</taxon>
    </lineage>
</organism>
<keyword evidence="2" id="KW-1185">Reference proteome</keyword>
<protein>
    <submittedName>
        <fullName evidence="1">PilZ domain-containing protein</fullName>
    </submittedName>
</protein>
<reference evidence="1 2" key="1">
    <citation type="submission" date="2023-10" db="EMBL/GenBank/DDBJ databases">
        <title>Psychrosphaera aquimaarina strain SW33 isolated from seawater.</title>
        <authorList>
            <person name="Bayburt H."/>
            <person name="Kim J.M."/>
            <person name="Choi B.J."/>
            <person name="Jeon C.O."/>
        </authorList>
    </citation>
    <scope>NUCLEOTIDE SEQUENCE [LARGE SCALE GENOMIC DNA]</scope>
    <source>
        <strain evidence="1 2">KCTC 52743</strain>
    </source>
</reference>